<dbReference type="InterPro" id="IPR036174">
    <property type="entry name" value="Znf_Sec23_Sec24_sf"/>
</dbReference>
<evidence type="ECO:0000256" key="6">
    <source>
        <dbReference type="ARBA" id="ARBA00022892"/>
    </source>
</evidence>
<sequence>MARYRIPSYFEATENQNTNTNNNTVTNTFNESVNSQQGQQTQPKISLNTKVISKLNKLLPEEYEKLSASKQYLNTNFSIFPGSPNFVPWFATKAPLCVTVEPFAEKKQGTQLSEVPVIDLFKQQNCIRCSSCSAYISSFCEFHDQGRIWMCAMCETLNALPLWYYSPLLTDGKREDLEKRSELNSGAYEFVAVNQFMNRNPVAPLYLFVLDVTRESIKSGRLVAIARQLRTILENGELFGQDLARIGFLTFDSTAHVWSFNPENEKPHMFVLSDFSDCYLPCPSRHLLVNPNTQQEMVFQFLDSLPEMFDKPQNQNLENNISTKAPQEEDSAFSLVLQIAYLLMSPTGGKLFLTIASRPSLGKFALAGRDKITNKINLQSNQQQSNQQQQSSSILFSPLKNNLTARLYREMAENFNDKQISVDIFFFPQNYLDVATIGLLARYTSGEMFYYRDHDLRNGAGRAFEKDFAYVLKRYSTWESVMRCRVNKEFQISKFYGNTTISSSQLIGSPTISPDDSFLLKVVPNNNAISGRPFLIQCAVVYTTEKQQRRVRVITSAIPTSESWVNILASLNSEITFNYIIRKSIDLGLSVPLNKVREEAINDFCNILIAFFSLEEGKPYLNKTLENGGETLILPNSLSLLPLFTVGLTKNAMFSNSSKMNLDERAYYFLQYHSRAYHETTSLLCPHFYRIDQLDPNSNQPQFPNRISLTLQNLTTDGIFLLANGIEVYIFIGEQVGESLLFQLFGIKDVFNVPSKALFLPKLQNNYNKLIRQFIKSLNNQFSRNMITRVIKQGDHDQDMILRWLIEDKTQSYPSIHQFNKNLLQRAQRAMNF</sequence>
<accession>A0ABQ8YGN8</accession>
<feature type="domain" description="Sec23/Sec24 beta-sandwich" evidence="13">
    <location>
        <begin position="478"/>
        <end position="561"/>
    </location>
</feature>
<keyword evidence="5" id="KW-0256">Endoplasmic reticulum</keyword>
<dbReference type="SUPFAM" id="SSF53300">
    <property type="entry name" value="vWA-like"/>
    <property type="match status" value="1"/>
</dbReference>
<dbReference type="Pfam" id="PF04815">
    <property type="entry name" value="Sec23_helical"/>
    <property type="match status" value="1"/>
</dbReference>
<evidence type="ECO:0000256" key="9">
    <source>
        <dbReference type="ARBA" id="ARBA00023136"/>
    </source>
</evidence>
<dbReference type="SUPFAM" id="SSF82754">
    <property type="entry name" value="C-terminal, gelsolin-like domain of Sec23/24"/>
    <property type="match status" value="1"/>
</dbReference>
<evidence type="ECO:0000256" key="3">
    <source>
        <dbReference type="ARBA" id="ARBA00008334"/>
    </source>
</evidence>
<dbReference type="Pfam" id="PF08033">
    <property type="entry name" value="Sec23_BS"/>
    <property type="match status" value="1"/>
</dbReference>
<evidence type="ECO:0000259" key="10">
    <source>
        <dbReference type="Pfam" id="PF04810"/>
    </source>
</evidence>
<dbReference type="SUPFAM" id="SSF82919">
    <property type="entry name" value="Zn-finger domain of Sec23/24"/>
    <property type="match status" value="1"/>
</dbReference>
<evidence type="ECO:0000313" key="14">
    <source>
        <dbReference type="EMBL" id="KAJ6243674.1"/>
    </source>
</evidence>
<feature type="domain" description="Sec23/Sec24 helical" evidence="12">
    <location>
        <begin position="575"/>
        <end position="674"/>
    </location>
</feature>
<dbReference type="InterPro" id="IPR036465">
    <property type="entry name" value="vWFA_dom_sf"/>
</dbReference>
<dbReference type="Gene3D" id="3.40.20.10">
    <property type="entry name" value="Severin"/>
    <property type="match status" value="1"/>
</dbReference>
<organism evidence="14 15">
    <name type="scientific">Anaeramoeba flamelloides</name>
    <dbReference type="NCBI Taxonomy" id="1746091"/>
    <lineage>
        <taxon>Eukaryota</taxon>
        <taxon>Metamonada</taxon>
        <taxon>Anaeramoebidae</taxon>
        <taxon>Anaeramoeba</taxon>
    </lineage>
</organism>
<dbReference type="SUPFAM" id="SSF81811">
    <property type="entry name" value="Helical domain of Sec23/24"/>
    <property type="match status" value="1"/>
</dbReference>
<evidence type="ECO:0000256" key="7">
    <source>
        <dbReference type="ARBA" id="ARBA00022927"/>
    </source>
</evidence>
<dbReference type="Gene3D" id="1.20.120.730">
    <property type="entry name" value="Sec23/Sec24 helical domain"/>
    <property type="match status" value="1"/>
</dbReference>
<dbReference type="InterPro" id="IPR006896">
    <property type="entry name" value="Sec23/24_trunk_dom"/>
</dbReference>
<dbReference type="InterPro" id="IPR050550">
    <property type="entry name" value="SEC23_SEC24_subfamily"/>
</dbReference>
<keyword evidence="7" id="KW-0653">Protein transport</keyword>
<feature type="domain" description="Zinc finger Sec23/Sec24-type" evidence="10">
    <location>
        <begin position="127"/>
        <end position="164"/>
    </location>
</feature>
<keyword evidence="8" id="KW-0333">Golgi apparatus</keyword>
<dbReference type="Gene3D" id="2.30.30.380">
    <property type="entry name" value="Zn-finger domain of Sec23/24"/>
    <property type="match status" value="1"/>
</dbReference>
<keyword evidence="4" id="KW-0813">Transport</keyword>
<comment type="caution">
    <text evidence="14">The sequence shown here is derived from an EMBL/GenBank/DDBJ whole genome shotgun (WGS) entry which is preliminary data.</text>
</comment>
<dbReference type="Pfam" id="PF04810">
    <property type="entry name" value="zf-Sec23_Sec24"/>
    <property type="match status" value="1"/>
</dbReference>
<keyword evidence="9" id="KW-0472">Membrane</keyword>
<dbReference type="Pfam" id="PF04811">
    <property type="entry name" value="Sec23_trunk"/>
    <property type="match status" value="1"/>
</dbReference>
<evidence type="ECO:0000256" key="2">
    <source>
        <dbReference type="ARBA" id="ARBA00004586"/>
    </source>
</evidence>
<evidence type="ECO:0000259" key="13">
    <source>
        <dbReference type="Pfam" id="PF08033"/>
    </source>
</evidence>
<dbReference type="PANTHER" id="PTHR13803:SF39">
    <property type="entry name" value="SECRETORY 24AB, ISOFORM A"/>
    <property type="match status" value="1"/>
</dbReference>
<proteinExistence type="inferred from homology"/>
<dbReference type="InterPro" id="IPR036180">
    <property type="entry name" value="Gelsolin-like_dom_sf"/>
</dbReference>
<keyword evidence="15" id="KW-1185">Reference proteome</keyword>
<dbReference type="InterPro" id="IPR029006">
    <property type="entry name" value="ADF-H/Gelsolin-like_dom_sf"/>
</dbReference>
<keyword evidence="6" id="KW-0931">ER-Golgi transport</keyword>
<dbReference type="InterPro" id="IPR006900">
    <property type="entry name" value="Sec23/24_helical_dom"/>
</dbReference>
<dbReference type="InterPro" id="IPR036175">
    <property type="entry name" value="Sec23/24_helical_dom_sf"/>
</dbReference>
<reference evidence="14" key="1">
    <citation type="submission" date="2022-08" db="EMBL/GenBank/DDBJ databases">
        <title>Novel sulfate-reducing endosymbionts in the free-living metamonad Anaeramoeba.</title>
        <authorList>
            <person name="Jerlstrom-Hultqvist J."/>
            <person name="Cepicka I."/>
            <person name="Gallot-Lavallee L."/>
            <person name="Salas-Leiva D."/>
            <person name="Curtis B.A."/>
            <person name="Zahonova K."/>
            <person name="Pipaliya S."/>
            <person name="Dacks J."/>
            <person name="Roger A.J."/>
        </authorList>
    </citation>
    <scope>NUCLEOTIDE SEQUENCE</scope>
    <source>
        <strain evidence="14">Schooner1</strain>
    </source>
</reference>
<dbReference type="SUPFAM" id="SSF81995">
    <property type="entry name" value="beta-sandwich domain of Sec23/24"/>
    <property type="match status" value="1"/>
</dbReference>
<dbReference type="PANTHER" id="PTHR13803">
    <property type="entry name" value="SEC24-RELATED PROTEIN"/>
    <property type="match status" value="1"/>
</dbReference>
<evidence type="ECO:0000256" key="8">
    <source>
        <dbReference type="ARBA" id="ARBA00023034"/>
    </source>
</evidence>
<dbReference type="Gene3D" id="3.40.50.410">
    <property type="entry name" value="von Willebrand factor, type A domain"/>
    <property type="match status" value="1"/>
</dbReference>
<dbReference type="EMBL" id="JAOAOG010000168">
    <property type="protein sequence ID" value="KAJ6243674.1"/>
    <property type="molecule type" value="Genomic_DNA"/>
</dbReference>
<feature type="domain" description="Sec23/Sec24 trunk" evidence="11">
    <location>
        <begin position="202"/>
        <end position="469"/>
    </location>
</feature>
<evidence type="ECO:0000259" key="12">
    <source>
        <dbReference type="Pfam" id="PF04815"/>
    </source>
</evidence>
<protein>
    <submittedName>
        <fullName evidence="14">Sec24-related protein</fullName>
    </submittedName>
</protein>
<evidence type="ECO:0000313" key="15">
    <source>
        <dbReference type="Proteomes" id="UP001150062"/>
    </source>
</evidence>
<dbReference type="InterPro" id="IPR006895">
    <property type="entry name" value="Znf_Sec23_Sec24"/>
</dbReference>
<evidence type="ECO:0000256" key="4">
    <source>
        <dbReference type="ARBA" id="ARBA00022448"/>
    </source>
</evidence>
<dbReference type="Gene3D" id="2.60.40.1670">
    <property type="entry name" value="beta-sandwich domain of Sec23/24"/>
    <property type="match status" value="1"/>
</dbReference>
<evidence type="ECO:0000259" key="11">
    <source>
        <dbReference type="Pfam" id="PF04811"/>
    </source>
</evidence>
<dbReference type="Proteomes" id="UP001150062">
    <property type="component" value="Unassembled WGS sequence"/>
</dbReference>
<comment type="subcellular location">
    <subcellularLocation>
        <location evidence="2">Endoplasmic reticulum membrane</location>
    </subcellularLocation>
    <subcellularLocation>
        <location evidence="1">Golgi apparatus membrane</location>
    </subcellularLocation>
</comment>
<evidence type="ECO:0000256" key="1">
    <source>
        <dbReference type="ARBA" id="ARBA00004394"/>
    </source>
</evidence>
<dbReference type="InterPro" id="IPR012990">
    <property type="entry name" value="Beta-sandwich_Sec23_24"/>
</dbReference>
<name>A0ABQ8YGN8_9EUKA</name>
<comment type="similarity">
    <text evidence="3">Belongs to the SEC23/SEC24 family. SEC24 subfamily.</text>
</comment>
<gene>
    <name evidence="14" type="ORF">M0813_22113</name>
</gene>
<evidence type="ECO:0000256" key="5">
    <source>
        <dbReference type="ARBA" id="ARBA00022824"/>
    </source>
</evidence>